<dbReference type="Gene3D" id="2.60.120.10">
    <property type="entry name" value="Jelly Rolls"/>
    <property type="match status" value="2"/>
</dbReference>
<evidence type="ECO:0000256" key="9">
    <source>
        <dbReference type="ARBA" id="ARBA00030762"/>
    </source>
</evidence>
<comment type="similarity">
    <text evidence="3">Belongs to the mannose-6-phosphate isomerase type 1 family.</text>
</comment>
<evidence type="ECO:0000259" key="14">
    <source>
        <dbReference type="Pfam" id="PF20512"/>
    </source>
</evidence>
<dbReference type="GO" id="GO:0004476">
    <property type="term" value="F:mannose-6-phosphate isomerase activity"/>
    <property type="evidence" value="ECO:0007669"/>
    <property type="project" value="UniProtKB-EC"/>
</dbReference>
<gene>
    <name evidence="15" type="primary">EOG090X07LH</name>
</gene>
<feature type="active site" evidence="10">
    <location>
        <position position="283"/>
    </location>
</feature>
<evidence type="ECO:0000256" key="1">
    <source>
        <dbReference type="ARBA" id="ARBA00000757"/>
    </source>
</evidence>
<dbReference type="InterPro" id="IPR046457">
    <property type="entry name" value="PMI_typeI_cat"/>
</dbReference>
<dbReference type="InterPro" id="IPR018050">
    <property type="entry name" value="Pmannose_isomerase-type1_CS"/>
</dbReference>
<feature type="domain" description="Phosphomannose isomerase type I catalytic" evidence="13">
    <location>
        <begin position="2"/>
        <end position="145"/>
    </location>
</feature>
<evidence type="ECO:0000313" key="15">
    <source>
        <dbReference type="EMBL" id="SVE94287.1"/>
    </source>
</evidence>
<feature type="binding site" evidence="11">
    <location>
        <position position="264"/>
    </location>
    <ligand>
        <name>Zn(2+)</name>
        <dbReference type="ChEBI" id="CHEBI:29105"/>
    </ligand>
</feature>
<evidence type="ECO:0000256" key="4">
    <source>
        <dbReference type="ARBA" id="ARBA00011956"/>
    </source>
</evidence>
<dbReference type="SUPFAM" id="SSF51182">
    <property type="entry name" value="RmlC-like cupins"/>
    <property type="match status" value="1"/>
</dbReference>
<evidence type="ECO:0000256" key="7">
    <source>
        <dbReference type="ARBA" id="ARBA00023235"/>
    </source>
</evidence>
<sequence length="408" mass="45141">MELRCAVQKYAWGKLGMSSLVAQLSQGNSASTPVIDQDPYAELWMGTHPSGPSVLATSDEPLLSHLLKNVDSLGEEEKKKFGTDLPFLFKALSVAKALSIQAHPNKKHAEELFATRPDLYKDPNHKPEMVTAWLGPFEALCGFRPIADIKFFLQEIDELAVIVGKVACEELAKAKSESEEVQALRGCFSALMNSSEESIASSLKRFEQRIPSLSAEKKNSLLCDLFTRIAADFPGDVGCWSVYFMNYVILQEGESMFLGPNVPHAYIFGDCLECMACSDNVVRAGLTPKFKDIDTLCSMLDYQPGTVDRFRMHWSKVDEYCEACSPPVPDFAMARLRLPSSATVNEAYRLPTRSNASILLILQGRATSTETDGDLSFGQVFFLKAGQQLTVRVKGEQDLIVYQAFSNV</sequence>
<dbReference type="UniPathway" id="UPA00126">
    <property type="reaction ID" value="UER00423"/>
</dbReference>
<comment type="pathway">
    <text evidence="2 12">Nucleotide-sugar biosynthesis; GDP-alpha-D-mannose biosynthesis; alpha-D-mannose 1-phosphate from D-fructose 6-phosphate: step 1/2.</text>
</comment>
<evidence type="ECO:0000256" key="12">
    <source>
        <dbReference type="RuleBase" id="RU004248"/>
    </source>
</evidence>
<reference evidence="15" key="1">
    <citation type="submission" date="2018-08" db="EMBL/GenBank/DDBJ databases">
        <authorList>
            <person name="Cornetti L."/>
        </authorList>
    </citation>
    <scope>NUCLEOTIDE SEQUENCE</scope>
    <source>
        <strain evidence="15">OM-SAIQ-clone2</strain>
    </source>
</reference>
<feature type="binding site" evidence="11">
    <location>
        <position position="128"/>
    </location>
    <ligand>
        <name>Zn(2+)</name>
        <dbReference type="ChEBI" id="CHEBI:29105"/>
    </ligand>
</feature>
<evidence type="ECO:0000256" key="2">
    <source>
        <dbReference type="ARBA" id="ARBA00004666"/>
    </source>
</evidence>
<dbReference type="EMBL" id="LR024668">
    <property type="protein sequence ID" value="SVE94287.1"/>
    <property type="molecule type" value="mRNA"/>
</dbReference>
<dbReference type="PROSITE" id="PS00965">
    <property type="entry name" value="PMI_I_1"/>
    <property type="match status" value="1"/>
</dbReference>
<dbReference type="CDD" id="cd07011">
    <property type="entry name" value="cupin_PMI_type_I_N"/>
    <property type="match status" value="1"/>
</dbReference>
<evidence type="ECO:0000256" key="8">
    <source>
        <dbReference type="ARBA" id="ARBA00029741"/>
    </source>
</evidence>
<name>A0A4Y7NNV5_9CRUS</name>
<keyword evidence="5 11" id="KW-0479">Metal-binding</keyword>
<dbReference type="InterPro" id="IPR046458">
    <property type="entry name" value="PMI_typeI_hel"/>
</dbReference>
<dbReference type="GO" id="GO:0005829">
    <property type="term" value="C:cytosol"/>
    <property type="evidence" value="ECO:0007669"/>
    <property type="project" value="TreeGrafter"/>
</dbReference>
<evidence type="ECO:0000259" key="13">
    <source>
        <dbReference type="Pfam" id="PF20511"/>
    </source>
</evidence>
<dbReference type="Gene3D" id="1.10.441.10">
    <property type="entry name" value="Phosphomannose Isomerase, domain 2"/>
    <property type="match status" value="1"/>
</dbReference>
<dbReference type="AlphaFoldDB" id="A0A4Y7NNV5"/>
<dbReference type="NCBIfam" id="TIGR00218">
    <property type="entry name" value="manA"/>
    <property type="match status" value="1"/>
</dbReference>
<dbReference type="PRINTS" id="PR00714">
    <property type="entry name" value="MAN6PISMRASE"/>
</dbReference>
<comment type="catalytic activity">
    <reaction evidence="1">
        <text>D-mannose 6-phosphate = D-fructose 6-phosphate</text>
        <dbReference type="Rhea" id="RHEA:12356"/>
        <dbReference type="ChEBI" id="CHEBI:58735"/>
        <dbReference type="ChEBI" id="CHEBI:61527"/>
        <dbReference type="EC" id="5.3.1.8"/>
    </reaction>
</comment>
<dbReference type="FunFam" id="1.10.441.10:FF:000003">
    <property type="entry name" value="Mannose-6-phosphate isomerase"/>
    <property type="match status" value="1"/>
</dbReference>
<dbReference type="PANTHER" id="PTHR10309:SF0">
    <property type="entry name" value="MANNOSE-6-PHOSPHATE ISOMERASE"/>
    <property type="match status" value="1"/>
</dbReference>
<protein>
    <recommendedName>
        <fullName evidence="4">mannose-6-phosphate isomerase</fullName>
        <ecNumber evidence="4">5.3.1.8</ecNumber>
    </recommendedName>
    <alternativeName>
        <fullName evidence="8">Phosphohexomutase</fullName>
    </alternativeName>
    <alternativeName>
        <fullName evidence="9">Phosphomannose isomerase</fullName>
    </alternativeName>
</protein>
<organism evidence="15">
    <name type="scientific">Simocephalus serrulatus</name>
    <dbReference type="NCBI Taxonomy" id="117539"/>
    <lineage>
        <taxon>Eukaryota</taxon>
        <taxon>Metazoa</taxon>
        <taxon>Ecdysozoa</taxon>
        <taxon>Arthropoda</taxon>
        <taxon>Crustacea</taxon>
        <taxon>Branchiopoda</taxon>
        <taxon>Diplostraca</taxon>
        <taxon>Cladocera</taxon>
        <taxon>Anomopoda</taxon>
        <taxon>Daphniidae</taxon>
        <taxon>Simocephalus</taxon>
    </lineage>
</organism>
<evidence type="ECO:0000256" key="3">
    <source>
        <dbReference type="ARBA" id="ARBA00010772"/>
    </source>
</evidence>
<dbReference type="PROSITE" id="PS00966">
    <property type="entry name" value="PMI_I_2"/>
    <property type="match status" value="1"/>
</dbReference>
<dbReference type="InterPro" id="IPR001250">
    <property type="entry name" value="Man6P_Isoase-1"/>
</dbReference>
<evidence type="ECO:0000256" key="6">
    <source>
        <dbReference type="ARBA" id="ARBA00022833"/>
    </source>
</evidence>
<evidence type="ECO:0000256" key="5">
    <source>
        <dbReference type="ARBA" id="ARBA00022723"/>
    </source>
</evidence>
<dbReference type="GO" id="GO:0008270">
    <property type="term" value="F:zinc ion binding"/>
    <property type="evidence" value="ECO:0007669"/>
    <property type="project" value="InterPro"/>
</dbReference>
<accession>A0A4Y7NNV5</accession>
<dbReference type="GO" id="GO:0009298">
    <property type="term" value="P:GDP-mannose biosynthetic process"/>
    <property type="evidence" value="ECO:0007669"/>
    <property type="project" value="UniProtKB-UniPathway"/>
</dbReference>
<dbReference type="InterPro" id="IPR016305">
    <property type="entry name" value="Mannose-6-P_Isomerase"/>
</dbReference>
<dbReference type="Pfam" id="PF20511">
    <property type="entry name" value="PMI_typeI_cat"/>
    <property type="match status" value="1"/>
</dbReference>
<feature type="domain" description="Phosphomannose isomerase type I helical insertion" evidence="14">
    <location>
        <begin position="162"/>
        <end position="245"/>
    </location>
</feature>
<feature type="binding site" evidence="11">
    <location>
        <position position="103"/>
    </location>
    <ligand>
        <name>Zn(2+)</name>
        <dbReference type="ChEBI" id="CHEBI:29105"/>
    </ligand>
</feature>
<proteinExistence type="evidence at transcript level"/>
<keyword evidence="6 11" id="KW-0862">Zinc</keyword>
<dbReference type="PIRSF" id="PIRSF001480">
    <property type="entry name" value="Mannose-6-phosphate_isomerase"/>
    <property type="match status" value="1"/>
</dbReference>
<keyword evidence="7" id="KW-0413">Isomerase</keyword>
<comment type="cofactor">
    <cofactor evidence="11">
        <name>Zn(2+)</name>
        <dbReference type="ChEBI" id="CHEBI:29105"/>
    </cofactor>
    <text evidence="11">Binds 1 zinc ion per subunit.</text>
</comment>
<feature type="binding site" evidence="11">
    <location>
        <position position="101"/>
    </location>
    <ligand>
        <name>Zn(2+)</name>
        <dbReference type="ChEBI" id="CHEBI:29105"/>
    </ligand>
</feature>
<evidence type="ECO:0000256" key="10">
    <source>
        <dbReference type="PIRSR" id="PIRSR001480-1"/>
    </source>
</evidence>
<dbReference type="EC" id="5.3.1.8" evidence="4"/>
<evidence type="ECO:0000256" key="11">
    <source>
        <dbReference type="PIRSR" id="PIRSR001480-2"/>
    </source>
</evidence>
<dbReference type="InterPro" id="IPR014710">
    <property type="entry name" value="RmlC-like_jellyroll"/>
</dbReference>
<dbReference type="InterPro" id="IPR011051">
    <property type="entry name" value="RmlC_Cupin_sf"/>
</dbReference>
<dbReference type="GO" id="GO:0005975">
    <property type="term" value="P:carbohydrate metabolic process"/>
    <property type="evidence" value="ECO:0007669"/>
    <property type="project" value="InterPro"/>
</dbReference>
<dbReference type="PANTHER" id="PTHR10309">
    <property type="entry name" value="MANNOSE-6-PHOSPHATE ISOMERASE"/>
    <property type="match status" value="1"/>
</dbReference>
<dbReference type="Pfam" id="PF20512">
    <property type="entry name" value="PMI_typeI_hel"/>
    <property type="match status" value="1"/>
</dbReference>